<dbReference type="PANTHER" id="PTHR34387:SF1">
    <property type="entry name" value="PERIPLASMIC IMMUNOGENIC PROTEIN"/>
    <property type="match status" value="1"/>
</dbReference>
<proteinExistence type="predicted"/>
<sequence>MTEQPFVSVRSEVTREVPPEIARFSVTVAARDKNRPAALTRLAERSAAVRALIDGYGDAIERRETGDLWVRPELKGSGEKVTGYAGSATTTVTVTDFEVLGELMLRLADQDQTTVAGPWWALRPGSPVHREARRAAVAEAIARAREYADALGAEVTALLHLSDAGLTEQPLMMTRAAQTMGYRAAGGGPPELDLDPQVQTVHATVEARFAITPPPLAAG</sequence>
<evidence type="ECO:0000313" key="2">
    <source>
        <dbReference type="Proteomes" id="UP001339911"/>
    </source>
</evidence>
<dbReference type="RefSeq" id="WP_331209672.1">
    <property type="nucleotide sequence ID" value="NZ_JAZGQL010000016.1"/>
</dbReference>
<dbReference type="PANTHER" id="PTHR34387">
    <property type="entry name" value="SLR1258 PROTEIN"/>
    <property type="match status" value="1"/>
</dbReference>
<dbReference type="EMBL" id="JAZGQL010000016">
    <property type="protein sequence ID" value="MEE6309398.1"/>
    <property type="molecule type" value="Genomic_DNA"/>
</dbReference>
<dbReference type="InterPro" id="IPR007497">
    <property type="entry name" value="SIMPL/DUF541"/>
</dbReference>
<gene>
    <name evidence="1" type="ORF">V1634_21420</name>
</gene>
<evidence type="ECO:0000313" key="1">
    <source>
        <dbReference type="EMBL" id="MEE6309398.1"/>
    </source>
</evidence>
<name>A0ABU7SHG2_9ACTN</name>
<dbReference type="Gene3D" id="3.30.70.2970">
    <property type="entry name" value="Protein of unknown function (DUF541), domain 2"/>
    <property type="match status" value="1"/>
</dbReference>
<keyword evidence="2" id="KW-1185">Reference proteome</keyword>
<organism evidence="1 2">
    <name type="scientific">Plantactinospora veratri</name>
    <dbReference type="NCBI Taxonomy" id="1436122"/>
    <lineage>
        <taxon>Bacteria</taxon>
        <taxon>Bacillati</taxon>
        <taxon>Actinomycetota</taxon>
        <taxon>Actinomycetes</taxon>
        <taxon>Micromonosporales</taxon>
        <taxon>Micromonosporaceae</taxon>
        <taxon>Plantactinospora</taxon>
    </lineage>
</organism>
<dbReference type="Proteomes" id="UP001339911">
    <property type="component" value="Unassembled WGS sequence"/>
</dbReference>
<dbReference type="Pfam" id="PF04402">
    <property type="entry name" value="SIMPL"/>
    <property type="match status" value="1"/>
</dbReference>
<dbReference type="InterPro" id="IPR052022">
    <property type="entry name" value="26kDa_periplasmic_antigen"/>
</dbReference>
<protein>
    <submittedName>
        <fullName evidence="1">SIMPL domain-containing protein</fullName>
    </submittedName>
</protein>
<accession>A0ABU7SHG2</accession>
<dbReference type="Gene3D" id="3.30.110.170">
    <property type="entry name" value="Protein of unknown function (DUF541), domain 1"/>
    <property type="match status" value="1"/>
</dbReference>
<reference evidence="1 2" key="1">
    <citation type="submission" date="2024-01" db="EMBL/GenBank/DDBJ databases">
        <title>Genome insights into Plantactinospora veratri sp. nov.</title>
        <authorList>
            <person name="Wang L."/>
        </authorList>
    </citation>
    <scope>NUCLEOTIDE SEQUENCE [LARGE SCALE GENOMIC DNA]</scope>
    <source>
        <strain evidence="1 2">NEAU-FHS4</strain>
    </source>
</reference>
<comment type="caution">
    <text evidence="1">The sequence shown here is derived from an EMBL/GenBank/DDBJ whole genome shotgun (WGS) entry which is preliminary data.</text>
</comment>